<dbReference type="EC" id="3.2.1.39" evidence="4"/>
<keyword evidence="11" id="KW-0732">Signal</keyword>
<dbReference type="PANTHER" id="PTHR31983:SF0">
    <property type="entry name" value="GLUCAN ENDO-1,3-BETA-D-GLUCOSIDASE 2"/>
    <property type="match status" value="1"/>
</dbReference>
<accession>A0A1V9ZKP4</accession>
<evidence type="ECO:0000259" key="12">
    <source>
        <dbReference type="Pfam" id="PF01425"/>
    </source>
</evidence>
<dbReference type="GO" id="GO:0000272">
    <property type="term" value="P:polysaccharide catabolic process"/>
    <property type="evidence" value="ECO:0007669"/>
    <property type="project" value="UniProtKB-KW"/>
</dbReference>
<evidence type="ECO:0000313" key="16">
    <source>
        <dbReference type="Proteomes" id="UP000243217"/>
    </source>
</evidence>
<feature type="signal peptide" evidence="11">
    <location>
        <begin position="1"/>
        <end position="21"/>
    </location>
</feature>
<dbReference type="GO" id="GO:0052861">
    <property type="term" value="F:endo-1,3(4)-beta-glucanase activity"/>
    <property type="evidence" value="ECO:0007669"/>
    <property type="project" value="InterPro"/>
</dbReference>
<evidence type="ECO:0000256" key="2">
    <source>
        <dbReference type="ARBA" id="ARBA00009199"/>
    </source>
</evidence>
<comment type="caution">
    <text evidence="15">The sequence shown here is derived from an EMBL/GenBank/DDBJ whole genome shotgun (WGS) entry which is preliminary data.</text>
</comment>
<evidence type="ECO:0000256" key="6">
    <source>
        <dbReference type="ARBA" id="ARBA00023277"/>
    </source>
</evidence>
<evidence type="ECO:0000256" key="5">
    <source>
        <dbReference type="ARBA" id="ARBA00022801"/>
    </source>
</evidence>
<comment type="similarity">
    <text evidence="2">Belongs to the amidase family.</text>
</comment>
<reference evidence="15 16" key="1">
    <citation type="journal article" date="2014" name="Genome Biol. Evol.">
        <title>The secreted proteins of Achlya hypogyna and Thraustotheca clavata identify the ancestral oomycete secretome and reveal gene acquisitions by horizontal gene transfer.</title>
        <authorList>
            <person name="Misner I."/>
            <person name="Blouin N."/>
            <person name="Leonard G."/>
            <person name="Richards T.A."/>
            <person name="Lane C.E."/>
        </authorList>
    </citation>
    <scope>NUCLEOTIDE SEQUENCE [LARGE SCALE GENOMIC DNA]</scope>
    <source>
        <strain evidence="15 16">ATCC 34112</strain>
    </source>
</reference>
<feature type="domain" description="Glycosyl hydrolase family 81 C-terminal" evidence="14">
    <location>
        <begin position="402"/>
        <end position="739"/>
    </location>
</feature>
<comment type="similarity">
    <text evidence="3">Belongs to the glycosyl hydrolase 81 family.</text>
</comment>
<comment type="catalytic activity">
    <reaction evidence="1">
        <text>Hydrolysis of (1-&gt;3)-beta-D-glucosidic linkages in (1-&gt;3)-beta-D-glucans.</text>
        <dbReference type="EC" id="3.2.1.39"/>
    </reaction>
</comment>
<dbReference type="PANTHER" id="PTHR31983">
    <property type="entry name" value="ENDO-1,3(4)-BETA-GLUCANASE 1"/>
    <property type="match status" value="1"/>
</dbReference>
<keyword evidence="6" id="KW-0119">Carbohydrate metabolism</keyword>
<dbReference type="GO" id="GO:0071555">
    <property type="term" value="P:cell wall organization"/>
    <property type="evidence" value="ECO:0007669"/>
    <property type="project" value="UniProtKB-KW"/>
</dbReference>
<proteinExistence type="inferred from homology"/>
<dbReference type="InterPro" id="IPR040720">
    <property type="entry name" value="GH81_C"/>
</dbReference>
<evidence type="ECO:0000256" key="4">
    <source>
        <dbReference type="ARBA" id="ARBA00012780"/>
    </source>
</evidence>
<keyword evidence="16" id="KW-1185">Reference proteome</keyword>
<evidence type="ECO:0000256" key="1">
    <source>
        <dbReference type="ARBA" id="ARBA00000382"/>
    </source>
</evidence>
<feature type="domain" description="Glycosyl hydrolase family 81 N-terminal" evidence="13">
    <location>
        <begin position="86"/>
        <end position="391"/>
    </location>
</feature>
<dbReference type="PROSITE" id="PS00571">
    <property type="entry name" value="AMIDASES"/>
    <property type="match status" value="1"/>
</dbReference>
<evidence type="ECO:0000259" key="13">
    <source>
        <dbReference type="Pfam" id="PF03639"/>
    </source>
</evidence>
<evidence type="ECO:0000256" key="9">
    <source>
        <dbReference type="ARBA" id="ARBA00023326"/>
    </source>
</evidence>
<gene>
    <name evidence="15" type="ORF">THRCLA_06702</name>
</gene>
<dbReference type="InterPro" id="IPR036928">
    <property type="entry name" value="AS_sf"/>
</dbReference>
<keyword evidence="9" id="KW-0624">Polysaccharide degradation</keyword>
<feature type="region of interest" description="Disordered" evidence="10">
    <location>
        <begin position="30"/>
        <end position="50"/>
    </location>
</feature>
<evidence type="ECO:0000313" key="15">
    <source>
        <dbReference type="EMBL" id="OQR98537.1"/>
    </source>
</evidence>
<name>A0A1V9ZKP4_9STRA</name>
<evidence type="ECO:0000256" key="3">
    <source>
        <dbReference type="ARBA" id="ARBA00010730"/>
    </source>
</evidence>
<dbReference type="Pfam" id="PF17652">
    <property type="entry name" value="Glyco_hydro81C"/>
    <property type="match status" value="1"/>
</dbReference>
<evidence type="ECO:0000259" key="14">
    <source>
        <dbReference type="Pfam" id="PF17652"/>
    </source>
</evidence>
<sequence>MQMLYALLAFAAPFGISGVSAELGHPVHYEPSDNSNSSSNEGLNPVTYKPSDNSNMNFTENFAVNAGADPVDTLFKTSGDQSWLAPPRNLQASGIPIPTNRWWGNFITTGTDNAEVRAWVNPFAIAMHADGIGISYPPASRVFGGASENGNTPRYYIHGIGNDVFLMVNEFQKSSPFKVSKWDDLGVTIQSSAPGGTIESTLVSGMAYVTAKYSGLTPRISLTHAVTQINGKGVSAGASTGSQTKLALSLNNGQNWVVYSSAPVTWTLDSNNNLIASGAFTGTVRIALAAQGSNGNDYDPYADCIVKGGSVKTGNNWYSFNWNTEGACSKGLLHFALTHHIDTLDKSTATQLNSAGLALEATTHGKLFPLVSTSRSWTLREPSLVPATFLPRQALSKDRLQKTNLLKVLTDDINANWNIAIDGSFYFNGKAAQKYASLCLMASDPNVVGNDNSLITKCQQKLEKVLAPFIDNTWKYPLVYDTLYRGIVSSEGFVKKDINADFGNTMYNDHHYHYGYWIAAAAIVNQVHPSYSKLSTLNARANALLRDVANSDPNDQKFPTFRMFDWYKGHSISHGVTLLADGKDQESSSEDINFHYGMTLFGTVTKNSNIATLGQLMLTLNARVVKSYFLMDSTNTIQPAQIRPNKVLGIFFDNKADYATWFSAEKYCIHGIQMIPTTPVTEFVRTKKFVQEEWNDVLSKISLIQTKATDNAWSSLLYVNYAAVDPNTSMDMLSKMQWSSVLGVVIVAFLLGALTQEERIDTDEAIAAKFPGDTMDLREVKSPRLTGLALKAFAQLSRVPVLSNIVLKFIKADNRFIEVREFASTVKDVPMYYPMHVPTTEEREKHEQLAQGFDIDVLRFEPVGNELKFKRWTIQDYTDKYKNGEITPLQVAKAVLAAITDSDAKEIPLRAFVQVHEEMILHEAELSTLRYKAGNFLGPLDGVPVAIKDELDVKGYESSFGTSFIAALYGAASEDAVPVARLRAAGALIVGKTNMHECGLGTTGINPAHGTVRNPYAATHMTGGSSSGSAAAVAAGIVPLAVGVDGGGSIRIPAGLCGVVGVKATYQRIPNYFPASPSLAYVGPIAGTVQDAALAYAIMSGAHEALPMSQIQPRVHVNPKTIELTDLSSVRIGVYRDYLNGTDSEIVDAFWANVEYLESLGATIVDITLPNLQSIHFSHSITILGEETQGADGLYQHIGKYGADIQINYQLARTAISALDFMAAQRVRGYAMRMLRDVFNDVDIIFTPTTGAPAPTLELDVFAAGLSDLQLTVKLMRYILVGNFAGIPSVTVPVANTKKDDLPISMLFQSFHYNEHELFHLARVMEKKSPPSKPTSYYYSILDDAKKL</sequence>
<dbReference type="STRING" id="74557.A0A1V9ZKP4"/>
<keyword evidence="5" id="KW-0378">Hydrolase</keyword>
<dbReference type="Proteomes" id="UP000243217">
    <property type="component" value="Unassembled WGS sequence"/>
</dbReference>
<feature type="domain" description="Amidase" evidence="12">
    <location>
        <begin position="898"/>
        <end position="1318"/>
    </location>
</feature>
<dbReference type="Gene3D" id="2.70.98.30">
    <property type="entry name" value="Golgi alpha-mannosidase II, domain 4"/>
    <property type="match status" value="1"/>
</dbReference>
<evidence type="ECO:0000256" key="10">
    <source>
        <dbReference type="SAM" id="MobiDB-lite"/>
    </source>
</evidence>
<dbReference type="EMBL" id="JNBS01001852">
    <property type="protein sequence ID" value="OQR98537.1"/>
    <property type="molecule type" value="Genomic_DNA"/>
</dbReference>
<organism evidence="15 16">
    <name type="scientific">Thraustotheca clavata</name>
    <dbReference type="NCBI Taxonomy" id="74557"/>
    <lineage>
        <taxon>Eukaryota</taxon>
        <taxon>Sar</taxon>
        <taxon>Stramenopiles</taxon>
        <taxon>Oomycota</taxon>
        <taxon>Saprolegniomycetes</taxon>
        <taxon>Saprolegniales</taxon>
        <taxon>Achlyaceae</taxon>
        <taxon>Thraustotheca</taxon>
    </lineage>
</organism>
<dbReference type="Pfam" id="PF03639">
    <property type="entry name" value="Glyco_hydro_81"/>
    <property type="match status" value="1"/>
</dbReference>
<evidence type="ECO:0000256" key="11">
    <source>
        <dbReference type="SAM" id="SignalP"/>
    </source>
</evidence>
<dbReference type="InterPro" id="IPR040451">
    <property type="entry name" value="GH81_N"/>
</dbReference>
<dbReference type="SUPFAM" id="SSF75304">
    <property type="entry name" value="Amidase signature (AS) enzymes"/>
    <property type="match status" value="1"/>
</dbReference>
<dbReference type="Gene3D" id="3.90.1300.10">
    <property type="entry name" value="Amidase signature (AS) domain"/>
    <property type="match status" value="1"/>
</dbReference>
<dbReference type="GO" id="GO:0042973">
    <property type="term" value="F:glucan endo-1,3-beta-D-glucosidase activity"/>
    <property type="evidence" value="ECO:0007669"/>
    <property type="project" value="UniProtKB-EC"/>
</dbReference>
<protein>
    <recommendedName>
        <fullName evidence="4">glucan endo-1,3-beta-D-glucosidase</fullName>
        <ecNumber evidence="4">3.2.1.39</ecNumber>
    </recommendedName>
</protein>
<dbReference type="Gene3D" id="1.10.287.1170">
    <property type="entry name" value="glycoside hydrolase family 81 endo-[beta] glucanase"/>
    <property type="match status" value="1"/>
</dbReference>
<dbReference type="Pfam" id="PF01425">
    <property type="entry name" value="Amidase"/>
    <property type="match status" value="1"/>
</dbReference>
<evidence type="ECO:0000256" key="8">
    <source>
        <dbReference type="ARBA" id="ARBA00023316"/>
    </source>
</evidence>
<dbReference type="PROSITE" id="PS52008">
    <property type="entry name" value="GH81"/>
    <property type="match status" value="1"/>
</dbReference>
<dbReference type="InterPro" id="IPR005200">
    <property type="entry name" value="Endo-beta-glucanase"/>
</dbReference>
<keyword evidence="7" id="KW-0326">Glycosidase</keyword>
<dbReference type="OrthoDB" id="4473401at2759"/>
<dbReference type="InterPro" id="IPR023631">
    <property type="entry name" value="Amidase_dom"/>
</dbReference>
<evidence type="ECO:0000256" key="7">
    <source>
        <dbReference type="ARBA" id="ARBA00023295"/>
    </source>
</evidence>
<feature type="chain" id="PRO_5010703174" description="glucan endo-1,3-beta-D-glucosidase" evidence="11">
    <location>
        <begin position="22"/>
        <end position="1348"/>
    </location>
</feature>
<keyword evidence="8" id="KW-0961">Cell wall biogenesis/degradation</keyword>
<dbReference type="InterPro" id="IPR020556">
    <property type="entry name" value="Amidase_CS"/>
</dbReference>